<dbReference type="PANTHER" id="PTHR43584:SF3">
    <property type="entry name" value="BIFUNCTIONAL PROTEIN GLMU"/>
    <property type="match status" value="1"/>
</dbReference>
<dbReference type="InterPro" id="IPR056729">
    <property type="entry name" value="GMPPB_C"/>
</dbReference>
<feature type="binding site" evidence="18">
    <location>
        <begin position="101"/>
        <end position="103"/>
    </location>
    <ligand>
        <name>UDP-N-acetyl-alpha-D-glucosamine</name>
        <dbReference type="ChEBI" id="CHEBI:57705"/>
    </ligand>
</feature>
<feature type="binding site" evidence="18">
    <location>
        <begin position="389"/>
        <end position="390"/>
    </location>
    <ligand>
        <name>acetyl-CoA</name>
        <dbReference type="ChEBI" id="CHEBI:57288"/>
    </ligand>
</feature>
<keyword evidence="14 18" id="KW-0961">Cell wall biogenesis/degradation</keyword>
<comment type="subunit">
    <text evidence="18">Homotrimer.</text>
</comment>
<feature type="active site" description="Proton acceptor" evidence="18">
    <location>
        <position position="366"/>
    </location>
</feature>
<comment type="similarity">
    <text evidence="2 18">In the C-terminal section; belongs to the transferase hexapeptide repeat family.</text>
</comment>
<dbReference type="PANTHER" id="PTHR43584">
    <property type="entry name" value="NUCLEOTIDYL TRANSFERASE"/>
    <property type="match status" value="1"/>
</dbReference>
<dbReference type="CDD" id="cd02540">
    <property type="entry name" value="GT2_GlmU_N_bac"/>
    <property type="match status" value="1"/>
</dbReference>
<dbReference type="GO" id="GO:0006048">
    <property type="term" value="P:UDP-N-acetylglucosamine biosynthetic process"/>
    <property type="evidence" value="ECO:0007669"/>
    <property type="project" value="UniProtKB-UniPathway"/>
</dbReference>
<dbReference type="GO" id="GO:0000287">
    <property type="term" value="F:magnesium ion binding"/>
    <property type="evidence" value="ECO:0007669"/>
    <property type="project" value="UniProtKB-UniRule"/>
</dbReference>
<protein>
    <recommendedName>
        <fullName evidence="18">Bifunctional protein GlmU</fullName>
    </recommendedName>
    <domain>
        <recommendedName>
            <fullName evidence="18">UDP-N-acetylglucosamine pyrophosphorylase</fullName>
            <ecNumber evidence="18">2.7.7.23</ecNumber>
        </recommendedName>
        <alternativeName>
            <fullName evidence="18">N-acetylglucosamine-1-phosphate uridyltransferase</fullName>
        </alternativeName>
    </domain>
    <domain>
        <recommendedName>
            <fullName evidence="18">Glucosamine-1-phosphate N-acetyltransferase</fullName>
            <ecNumber evidence="18">2.3.1.157</ecNumber>
        </recommendedName>
    </domain>
</protein>
<feature type="region of interest" description="N-acetyltransferase" evidence="18">
    <location>
        <begin position="254"/>
        <end position="464"/>
    </location>
</feature>
<evidence type="ECO:0000256" key="18">
    <source>
        <dbReference type="HAMAP-Rule" id="MF_01631"/>
    </source>
</evidence>
<feature type="region of interest" description="Pyrophosphorylase" evidence="18">
    <location>
        <begin position="1"/>
        <end position="232"/>
    </location>
</feature>
<dbReference type="GO" id="GO:0005737">
    <property type="term" value="C:cytoplasm"/>
    <property type="evidence" value="ECO:0007669"/>
    <property type="project" value="UniProtKB-SubCell"/>
</dbReference>
<dbReference type="InterPro" id="IPR001451">
    <property type="entry name" value="Hexapep"/>
</dbReference>
<sequence length="464" mass="48905">MSLAIAIMAAGKGTRLKSKRPKVLHEIGGKSLLEHVIAAAAQIVLPKDIYVIVGHEAERVKASVAANEVQFVLQTEQRGTGHAIQCAREQIKGYDSLIVLSGDAPLIRPETIARMRDFHIEQQAAMTVLTACPQEPQGYGRILRRSANSPEITAIIEQKALTPDQLKIPEINSGIYAFATAPLLASLDSLQPNNSQGELYLTDMAGQLVAAGQRVVAIQSTNSTEVLGANTIAEMMQLDAAMRADATRKLMASGVTIFRPETVTIDAGVTVGADTIIEPFVQLLGQSKIGTDCRIRSYSVIENSTVADGVLVRQGCIIGDSIIDTGAMIGPYAHIRPGSEIGEGAHVGNFVETKKVKLGKGSKANHLTYLGDADIGPGTNIGAGTITCNYDGVDKHKTIIGNGVFVGSDSTLVAPISIGDGAFIGAGSCITEDVPADALALGRGRQVIKADWAKTKGPHCKVRT</sequence>
<dbReference type="InterPro" id="IPR038009">
    <property type="entry name" value="GlmU_C_LbH"/>
</dbReference>
<evidence type="ECO:0000256" key="12">
    <source>
        <dbReference type="ARBA" id="ARBA00023268"/>
    </source>
</evidence>
<dbReference type="HAMAP" id="MF_01631">
    <property type="entry name" value="GlmU"/>
    <property type="match status" value="1"/>
</dbReference>
<evidence type="ECO:0000313" key="22">
    <source>
        <dbReference type="Proteomes" id="UP000253606"/>
    </source>
</evidence>
<keyword evidence="8 18" id="KW-0677">Repeat</keyword>
<dbReference type="InterPro" id="IPR025877">
    <property type="entry name" value="MobA-like_NTP_Trfase"/>
</dbReference>
<evidence type="ECO:0000256" key="4">
    <source>
        <dbReference type="ARBA" id="ARBA00022490"/>
    </source>
</evidence>
<evidence type="ECO:0000256" key="3">
    <source>
        <dbReference type="ARBA" id="ARBA00007947"/>
    </source>
</evidence>
<dbReference type="GO" id="GO:0009252">
    <property type="term" value="P:peptidoglycan biosynthetic process"/>
    <property type="evidence" value="ECO:0007669"/>
    <property type="project" value="UniProtKB-UniRule"/>
</dbReference>
<dbReference type="Pfam" id="PF12804">
    <property type="entry name" value="NTP_transf_3"/>
    <property type="match status" value="1"/>
</dbReference>
<comment type="function">
    <text evidence="17 18">Catalyzes the last two sequential reactions in the de novo biosynthetic pathway for UDP-N-acetylglucosamine (UDP-GlcNAc). The C-terminal domain catalyzes the transfer of acetyl group from acetyl coenzyme A to glucosamine-1-phosphate (GlcN-1-P) to produce N-acetylglucosamine-1-phosphate (GlcNAc-1-P), which is converted into UDP-GlcNAc by the transfer of uridine 5-monophosphate (from uridine 5-triphosphate), a reaction catalyzed by the N-terminal domain.</text>
</comment>
<organism evidence="21 22">
    <name type="scientific">Acidisarcina polymorpha</name>
    <dbReference type="NCBI Taxonomy" id="2211140"/>
    <lineage>
        <taxon>Bacteria</taxon>
        <taxon>Pseudomonadati</taxon>
        <taxon>Acidobacteriota</taxon>
        <taxon>Terriglobia</taxon>
        <taxon>Terriglobales</taxon>
        <taxon>Acidobacteriaceae</taxon>
        <taxon>Acidisarcina</taxon>
    </lineage>
</organism>
<comment type="cofactor">
    <cofactor evidence="18">
        <name>Mg(2+)</name>
        <dbReference type="ChEBI" id="CHEBI:18420"/>
    </cofactor>
    <text evidence="18">Binds 1 Mg(2+) ion per subunit.</text>
</comment>
<evidence type="ECO:0000256" key="7">
    <source>
        <dbReference type="ARBA" id="ARBA00022723"/>
    </source>
</evidence>
<comment type="pathway">
    <text evidence="18">Nucleotide-sugar biosynthesis; UDP-N-acetyl-alpha-D-glucosamine biosynthesis; N-acetyl-alpha-D-glucosamine 1-phosphate from alpha-D-glucosamine 6-phosphate (route II): step 2/2.</text>
</comment>
<comment type="caution">
    <text evidence="18">Lacks conserved residue(s) required for the propagation of feature annotation.</text>
</comment>
<feature type="binding site" evidence="18">
    <location>
        <position position="140"/>
    </location>
    <ligand>
        <name>UDP-N-acetyl-alpha-D-glucosamine</name>
        <dbReference type="ChEBI" id="CHEBI:57705"/>
    </ligand>
</feature>
<feature type="binding site" evidence="18">
    <location>
        <position position="157"/>
    </location>
    <ligand>
        <name>UDP-N-acetyl-alpha-D-glucosamine</name>
        <dbReference type="ChEBI" id="CHEBI:57705"/>
    </ligand>
</feature>
<keyword evidence="4 18" id="KW-0963">Cytoplasm</keyword>
<dbReference type="KEGG" id="abas:ACPOL_5912"/>
<feature type="domain" description="Mannose-1-phosphate guanyltransferase C-terminal" evidence="20">
    <location>
        <begin position="262"/>
        <end position="347"/>
    </location>
</feature>
<dbReference type="GO" id="GO:0009245">
    <property type="term" value="P:lipid A biosynthetic process"/>
    <property type="evidence" value="ECO:0007669"/>
    <property type="project" value="UniProtKB-UniRule"/>
</dbReference>
<dbReference type="UniPathway" id="UPA00113">
    <property type="reaction ID" value="UER00532"/>
</dbReference>
<dbReference type="RefSeq" id="WP_114209779.1">
    <property type="nucleotide sequence ID" value="NZ_CP030840.1"/>
</dbReference>
<keyword evidence="7 18" id="KW-0479">Metal-binding</keyword>
<dbReference type="GO" id="GO:0019134">
    <property type="term" value="F:glucosamine-1-phosphate N-acetyltransferase activity"/>
    <property type="evidence" value="ECO:0007669"/>
    <property type="project" value="UniProtKB-UniRule"/>
</dbReference>
<dbReference type="SUPFAM" id="SSF51161">
    <property type="entry name" value="Trimeric LpxA-like enzymes"/>
    <property type="match status" value="1"/>
</dbReference>
<feature type="binding site" evidence="18">
    <location>
        <position position="230"/>
    </location>
    <ligand>
        <name>Mg(2+)</name>
        <dbReference type="ChEBI" id="CHEBI:18420"/>
    </ligand>
</feature>
<feature type="binding site" evidence="18">
    <location>
        <position position="103"/>
    </location>
    <ligand>
        <name>Mg(2+)</name>
        <dbReference type="ChEBI" id="CHEBI:18420"/>
    </ligand>
</feature>
<dbReference type="EMBL" id="CP030840">
    <property type="protein sequence ID" value="AXC15156.1"/>
    <property type="molecule type" value="Genomic_DNA"/>
</dbReference>
<dbReference type="GO" id="GO:0003977">
    <property type="term" value="F:UDP-N-acetylglucosamine diphosphorylase activity"/>
    <property type="evidence" value="ECO:0007669"/>
    <property type="project" value="UniProtKB-UniRule"/>
</dbReference>
<feature type="binding site" evidence="18">
    <location>
        <position position="230"/>
    </location>
    <ligand>
        <name>UDP-N-acetyl-alpha-D-glucosamine</name>
        <dbReference type="ChEBI" id="CHEBI:57705"/>
    </ligand>
</feature>
<feature type="binding site" evidence="18">
    <location>
        <begin position="79"/>
        <end position="80"/>
    </location>
    <ligand>
        <name>UDP-N-acetyl-alpha-D-glucosamine</name>
        <dbReference type="ChEBI" id="CHEBI:57705"/>
    </ligand>
</feature>
<comment type="pathway">
    <text evidence="18">Bacterial outer membrane biogenesis; LPS lipid A biosynthesis.</text>
</comment>
<dbReference type="Gene3D" id="3.90.550.10">
    <property type="entry name" value="Spore Coat Polysaccharide Biosynthesis Protein SpsA, Chain A"/>
    <property type="match status" value="1"/>
</dbReference>
<feature type="binding site" evidence="18">
    <location>
        <position position="336"/>
    </location>
    <ligand>
        <name>UDP-N-acetyl-alpha-D-glucosamine</name>
        <dbReference type="ChEBI" id="CHEBI:57705"/>
    </ligand>
</feature>
<dbReference type="InterPro" id="IPR050065">
    <property type="entry name" value="GlmU-like"/>
</dbReference>
<evidence type="ECO:0000259" key="19">
    <source>
        <dbReference type="Pfam" id="PF12804"/>
    </source>
</evidence>
<feature type="binding site" evidence="18">
    <location>
        <position position="74"/>
    </location>
    <ligand>
        <name>UDP-N-acetyl-alpha-D-glucosamine</name>
        <dbReference type="ChEBI" id="CHEBI:57705"/>
    </ligand>
</feature>
<dbReference type="InterPro" id="IPR011004">
    <property type="entry name" value="Trimer_LpxA-like_sf"/>
</dbReference>
<feature type="binding site" evidence="18">
    <location>
        <position position="172"/>
    </location>
    <ligand>
        <name>UDP-N-acetyl-alpha-D-glucosamine</name>
        <dbReference type="ChEBI" id="CHEBI:57705"/>
    </ligand>
</feature>
<keyword evidence="10 18" id="KW-0133">Cell shape</keyword>
<evidence type="ECO:0000256" key="15">
    <source>
        <dbReference type="ARBA" id="ARBA00048247"/>
    </source>
</evidence>
<keyword evidence="22" id="KW-1185">Reference proteome</keyword>
<dbReference type="NCBIfam" id="TIGR01173">
    <property type="entry name" value="glmU"/>
    <property type="match status" value="1"/>
</dbReference>
<dbReference type="EC" id="2.3.1.157" evidence="18"/>
<dbReference type="Pfam" id="PF25087">
    <property type="entry name" value="GMPPB_C"/>
    <property type="match status" value="1"/>
</dbReference>
<dbReference type="UniPathway" id="UPA00973"/>
<evidence type="ECO:0000256" key="11">
    <source>
        <dbReference type="ARBA" id="ARBA00022984"/>
    </source>
</evidence>
<evidence type="ECO:0000256" key="2">
    <source>
        <dbReference type="ARBA" id="ARBA00007707"/>
    </source>
</evidence>
<dbReference type="OrthoDB" id="9775031at2"/>
<dbReference type="AlphaFoldDB" id="A0A2Z5G9C8"/>
<evidence type="ECO:0000313" key="21">
    <source>
        <dbReference type="EMBL" id="AXC15156.1"/>
    </source>
</evidence>
<feature type="binding site" evidence="18">
    <location>
        <position position="22"/>
    </location>
    <ligand>
        <name>UDP-N-acetyl-alpha-D-glucosamine</name>
        <dbReference type="ChEBI" id="CHEBI:57705"/>
    </ligand>
</feature>
<comment type="catalytic activity">
    <reaction evidence="15 18">
        <text>alpha-D-glucosamine 1-phosphate + acetyl-CoA = N-acetyl-alpha-D-glucosamine 1-phosphate + CoA + H(+)</text>
        <dbReference type="Rhea" id="RHEA:13725"/>
        <dbReference type="ChEBI" id="CHEBI:15378"/>
        <dbReference type="ChEBI" id="CHEBI:57287"/>
        <dbReference type="ChEBI" id="CHEBI:57288"/>
        <dbReference type="ChEBI" id="CHEBI:57776"/>
        <dbReference type="ChEBI" id="CHEBI:58516"/>
        <dbReference type="EC" id="2.3.1.157"/>
    </reaction>
</comment>
<dbReference type="InterPro" id="IPR018357">
    <property type="entry name" value="Hexapep_transf_CS"/>
</dbReference>
<dbReference type="InterPro" id="IPR005882">
    <property type="entry name" value="Bifunctional_GlmU"/>
</dbReference>
<evidence type="ECO:0000256" key="10">
    <source>
        <dbReference type="ARBA" id="ARBA00022960"/>
    </source>
</evidence>
<keyword evidence="9 18" id="KW-0460">Magnesium</keyword>
<feature type="binding site" evidence="18">
    <location>
        <position position="380"/>
    </location>
    <ligand>
        <name>UDP-N-acetyl-alpha-D-glucosamine</name>
        <dbReference type="ChEBI" id="CHEBI:57705"/>
    </ligand>
</feature>
<dbReference type="Proteomes" id="UP000253606">
    <property type="component" value="Chromosome"/>
</dbReference>
<accession>A0A2Z5G9C8</accession>
<feature type="binding site" evidence="18">
    <location>
        <position position="426"/>
    </location>
    <ligand>
        <name>acetyl-CoA</name>
        <dbReference type="ChEBI" id="CHEBI:57288"/>
    </ligand>
</feature>
<evidence type="ECO:0000256" key="5">
    <source>
        <dbReference type="ARBA" id="ARBA00022679"/>
    </source>
</evidence>
<name>A0A2Z5G9C8_9BACT</name>
<dbReference type="Pfam" id="PF00132">
    <property type="entry name" value="Hexapep"/>
    <property type="match status" value="1"/>
</dbReference>
<feature type="binding site" evidence="18">
    <location>
        <position position="443"/>
    </location>
    <ligand>
        <name>acetyl-CoA</name>
        <dbReference type="ChEBI" id="CHEBI:57288"/>
    </ligand>
</feature>
<keyword evidence="11 18" id="KW-0573">Peptidoglycan synthesis</keyword>
<evidence type="ECO:0000256" key="9">
    <source>
        <dbReference type="ARBA" id="ARBA00022842"/>
    </source>
</evidence>
<evidence type="ECO:0000259" key="20">
    <source>
        <dbReference type="Pfam" id="PF25087"/>
    </source>
</evidence>
<dbReference type="PROSITE" id="PS00101">
    <property type="entry name" value="HEXAPEP_TRANSFERASES"/>
    <property type="match status" value="1"/>
</dbReference>
<dbReference type="GO" id="GO:0016020">
    <property type="term" value="C:membrane"/>
    <property type="evidence" value="ECO:0007669"/>
    <property type="project" value="GOC"/>
</dbReference>
<feature type="domain" description="MobA-like NTP transferase" evidence="19">
    <location>
        <begin position="6"/>
        <end position="131"/>
    </location>
</feature>
<keyword evidence="13 18" id="KW-0012">Acyltransferase</keyword>
<gene>
    <name evidence="18" type="primary">glmU</name>
    <name evidence="21" type="ORF">ACPOL_5912</name>
</gene>
<evidence type="ECO:0000256" key="13">
    <source>
        <dbReference type="ARBA" id="ARBA00023315"/>
    </source>
</evidence>
<feature type="binding site" evidence="18">
    <location>
        <position position="369"/>
    </location>
    <ligand>
        <name>UDP-N-acetyl-alpha-D-glucosamine</name>
        <dbReference type="ChEBI" id="CHEBI:57705"/>
    </ligand>
</feature>
<dbReference type="CDD" id="cd03353">
    <property type="entry name" value="LbH_GlmU_C"/>
    <property type="match status" value="1"/>
</dbReference>
<evidence type="ECO:0000256" key="1">
    <source>
        <dbReference type="ARBA" id="ARBA00004496"/>
    </source>
</evidence>
<evidence type="ECO:0000256" key="14">
    <source>
        <dbReference type="ARBA" id="ARBA00023316"/>
    </source>
</evidence>
<feature type="region of interest" description="Linker" evidence="18">
    <location>
        <begin position="233"/>
        <end position="253"/>
    </location>
</feature>
<dbReference type="InterPro" id="IPR029044">
    <property type="entry name" value="Nucleotide-diphossugar_trans"/>
</dbReference>
<feature type="binding site" evidence="18">
    <location>
        <position position="383"/>
    </location>
    <ligand>
        <name>acetyl-CoA</name>
        <dbReference type="ChEBI" id="CHEBI:57288"/>
    </ligand>
</feature>
<proteinExistence type="inferred from homology"/>
<dbReference type="GO" id="GO:0008360">
    <property type="term" value="P:regulation of cell shape"/>
    <property type="evidence" value="ECO:0007669"/>
    <property type="project" value="UniProtKB-KW"/>
</dbReference>
<dbReference type="GO" id="GO:0071555">
    <property type="term" value="P:cell wall organization"/>
    <property type="evidence" value="ECO:0007669"/>
    <property type="project" value="UniProtKB-KW"/>
</dbReference>
<reference evidence="21 22" key="1">
    <citation type="journal article" date="2018" name="Front. Microbiol.">
        <title>Hydrolytic Capabilities as a Key to Environmental Success: Chitinolytic and Cellulolytic Acidobacteria From Acidic Sub-arctic Soils and Boreal Peatlands.</title>
        <authorList>
            <person name="Belova S.E."/>
            <person name="Ravin N.V."/>
            <person name="Pankratov T.A."/>
            <person name="Rakitin A.L."/>
            <person name="Ivanova A.A."/>
            <person name="Beletsky A.V."/>
            <person name="Mardanov A.V."/>
            <person name="Sinninghe Damste J.S."/>
            <person name="Dedysh S.N."/>
        </authorList>
    </citation>
    <scope>NUCLEOTIDE SEQUENCE [LARGE SCALE GENOMIC DNA]</scope>
    <source>
        <strain evidence="21 22">SBC82</strain>
    </source>
</reference>
<dbReference type="EC" id="2.7.7.23" evidence="18"/>
<comment type="catalytic activity">
    <reaction evidence="16 18">
        <text>N-acetyl-alpha-D-glucosamine 1-phosphate + UTP + H(+) = UDP-N-acetyl-alpha-D-glucosamine + diphosphate</text>
        <dbReference type="Rhea" id="RHEA:13509"/>
        <dbReference type="ChEBI" id="CHEBI:15378"/>
        <dbReference type="ChEBI" id="CHEBI:33019"/>
        <dbReference type="ChEBI" id="CHEBI:46398"/>
        <dbReference type="ChEBI" id="CHEBI:57705"/>
        <dbReference type="ChEBI" id="CHEBI:57776"/>
        <dbReference type="EC" id="2.7.7.23"/>
    </reaction>
</comment>
<evidence type="ECO:0000256" key="16">
    <source>
        <dbReference type="ARBA" id="ARBA00048493"/>
    </source>
</evidence>
<comment type="similarity">
    <text evidence="3 18">In the N-terminal section; belongs to the N-acetylglucosamine-1-phosphate uridyltransferase family.</text>
</comment>
<dbReference type="Gene3D" id="2.160.10.10">
    <property type="entry name" value="Hexapeptide repeat proteins"/>
    <property type="match status" value="1"/>
</dbReference>
<feature type="binding site" evidence="18">
    <location>
        <position position="354"/>
    </location>
    <ligand>
        <name>UDP-N-acetyl-alpha-D-glucosamine</name>
        <dbReference type="ChEBI" id="CHEBI:57705"/>
    </ligand>
</feature>
<comment type="subcellular location">
    <subcellularLocation>
        <location evidence="1 18">Cytoplasm</location>
    </subcellularLocation>
</comment>
<evidence type="ECO:0000256" key="6">
    <source>
        <dbReference type="ARBA" id="ARBA00022695"/>
    </source>
</evidence>
<dbReference type="GO" id="GO:0000902">
    <property type="term" value="P:cell morphogenesis"/>
    <property type="evidence" value="ECO:0007669"/>
    <property type="project" value="UniProtKB-UniRule"/>
</dbReference>
<comment type="pathway">
    <text evidence="18">Nucleotide-sugar biosynthesis; UDP-N-acetyl-alpha-D-glucosamine biosynthesis; UDP-N-acetyl-alpha-D-glucosamine from N-acetyl-alpha-D-glucosamine 1-phosphate: step 1/1.</text>
</comment>
<feature type="binding site" evidence="18">
    <location>
        <position position="408"/>
    </location>
    <ligand>
        <name>acetyl-CoA</name>
        <dbReference type="ChEBI" id="CHEBI:57288"/>
    </ligand>
</feature>
<keyword evidence="6 18" id="KW-0548">Nucleotidyltransferase</keyword>
<dbReference type="SUPFAM" id="SSF53448">
    <property type="entry name" value="Nucleotide-diphospho-sugar transferases"/>
    <property type="match status" value="1"/>
</dbReference>
<evidence type="ECO:0000256" key="8">
    <source>
        <dbReference type="ARBA" id="ARBA00022737"/>
    </source>
</evidence>
<keyword evidence="5 18" id="KW-0808">Transferase</keyword>
<evidence type="ECO:0000256" key="17">
    <source>
        <dbReference type="ARBA" id="ARBA00049628"/>
    </source>
</evidence>
<keyword evidence="12 18" id="KW-0511">Multifunctional enzyme</keyword>